<dbReference type="PANTHER" id="PTHR33284:SF1">
    <property type="entry name" value="RIBOSOMAL PROTEIN L25_GLN-TRNA SYNTHETASE, ANTI-CODON-BINDING DOMAIN-CONTAINING PROTEIN"/>
    <property type="match status" value="1"/>
</dbReference>
<gene>
    <name evidence="5" type="primary">rplY</name>
    <name evidence="5" type="synonym">ctc</name>
    <name evidence="9" type="ORF">RZN69_11360</name>
</gene>
<dbReference type="InterPro" id="IPR020056">
    <property type="entry name" value="Rbsml_bL25/Gln-tRNA_synth_N"/>
</dbReference>
<keyword evidence="10" id="KW-1185">Reference proteome</keyword>
<evidence type="ECO:0000313" key="9">
    <source>
        <dbReference type="EMBL" id="WOO43687.1"/>
    </source>
</evidence>
<comment type="similarity">
    <text evidence="5">Belongs to the bacterial ribosomal protein bL25 family. CTC subfamily.</text>
</comment>
<feature type="compositionally biased region" description="Basic and acidic residues" evidence="6">
    <location>
        <begin position="209"/>
        <end position="219"/>
    </location>
</feature>
<feature type="compositionally biased region" description="Low complexity" evidence="6">
    <location>
        <begin position="194"/>
        <end position="204"/>
    </location>
</feature>
<dbReference type="PANTHER" id="PTHR33284">
    <property type="entry name" value="RIBOSOMAL PROTEIN L25/GLN-TRNA SYNTHETASE, ANTI-CODON-BINDING DOMAIN-CONTAINING PROTEIN"/>
    <property type="match status" value="1"/>
</dbReference>
<dbReference type="GO" id="GO:0022625">
    <property type="term" value="C:cytosolic large ribosomal subunit"/>
    <property type="evidence" value="ECO:0007669"/>
    <property type="project" value="TreeGrafter"/>
</dbReference>
<dbReference type="AlphaFoldDB" id="A0AAQ3LFD4"/>
<keyword evidence="1 5" id="KW-0699">rRNA-binding</keyword>
<evidence type="ECO:0000256" key="4">
    <source>
        <dbReference type="ARBA" id="ARBA00023274"/>
    </source>
</evidence>
<dbReference type="InterPro" id="IPR020930">
    <property type="entry name" value="Ribosomal_uL5_bac-type"/>
</dbReference>
<keyword evidence="3 5" id="KW-0689">Ribosomal protein</keyword>
<evidence type="ECO:0000313" key="10">
    <source>
        <dbReference type="Proteomes" id="UP001304300"/>
    </source>
</evidence>
<dbReference type="InterPro" id="IPR029751">
    <property type="entry name" value="Ribosomal_L25_dom"/>
</dbReference>
<protein>
    <recommendedName>
        <fullName evidence="5">Large ribosomal subunit protein bL25</fullName>
    </recommendedName>
    <alternativeName>
        <fullName evidence="5">General stress protein CTC</fullName>
    </alternativeName>
</protein>
<dbReference type="GO" id="GO:0003735">
    <property type="term" value="F:structural constituent of ribosome"/>
    <property type="evidence" value="ECO:0007669"/>
    <property type="project" value="InterPro"/>
</dbReference>
<dbReference type="Gene3D" id="2.170.120.20">
    <property type="entry name" value="Ribosomal protein L25, beta domain"/>
    <property type="match status" value="1"/>
</dbReference>
<evidence type="ECO:0000259" key="7">
    <source>
        <dbReference type="Pfam" id="PF01386"/>
    </source>
</evidence>
<dbReference type="EMBL" id="CP136920">
    <property type="protein sequence ID" value="WOO43687.1"/>
    <property type="molecule type" value="Genomic_DNA"/>
</dbReference>
<dbReference type="Proteomes" id="UP001304300">
    <property type="component" value="Chromosome"/>
</dbReference>
<name>A0AAQ3LFD4_9BACT</name>
<evidence type="ECO:0000259" key="8">
    <source>
        <dbReference type="Pfam" id="PF14693"/>
    </source>
</evidence>
<proteinExistence type="inferred from homology"/>
<accession>A0AAQ3LFD4</accession>
<dbReference type="InterPro" id="IPR001021">
    <property type="entry name" value="Ribosomal_bL25_long"/>
</dbReference>
<feature type="region of interest" description="Disordered" evidence="6">
    <location>
        <begin position="188"/>
        <end position="219"/>
    </location>
</feature>
<dbReference type="Gene3D" id="2.40.240.10">
    <property type="entry name" value="Ribosomal Protein L25, Chain P"/>
    <property type="match status" value="1"/>
</dbReference>
<evidence type="ECO:0000256" key="3">
    <source>
        <dbReference type="ARBA" id="ARBA00022980"/>
    </source>
</evidence>
<keyword evidence="2 5" id="KW-0694">RNA-binding</keyword>
<keyword evidence="4 5" id="KW-0687">Ribonucleoprotein</keyword>
<comment type="subunit">
    <text evidence="5">Part of the 50S ribosomal subunit; part of the 5S rRNA/L5/L18/L25 subcomplex. Contacts the 5S rRNA. Binds to the 5S rRNA independently of L5 and L18.</text>
</comment>
<feature type="domain" description="Large ribosomal subunit protein bL25 L25" evidence="7">
    <location>
        <begin position="6"/>
        <end position="94"/>
    </location>
</feature>
<evidence type="ECO:0000256" key="1">
    <source>
        <dbReference type="ARBA" id="ARBA00022730"/>
    </source>
</evidence>
<dbReference type="InterPro" id="IPR011035">
    <property type="entry name" value="Ribosomal_bL25/Gln-tRNA_synth"/>
</dbReference>
<dbReference type="CDD" id="cd00495">
    <property type="entry name" value="Ribosomal_L25_TL5_CTC"/>
    <property type="match status" value="1"/>
</dbReference>
<dbReference type="Pfam" id="PF14693">
    <property type="entry name" value="Ribosomal_TL5_C"/>
    <property type="match status" value="1"/>
</dbReference>
<feature type="domain" description="Large ribosomal subunit protein bL25 beta" evidence="8">
    <location>
        <begin position="102"/>
        <end position="184"/>
    </location>
</feature>
<dbReference type="Pfam" id="PF01386">
    <property type="entry name" value="Ribosomal_L25p"/>
    <property type="match status" value="1"/>
</dbReference>
<dbReference type="GO" id="GO:0006412">
    <property type="term" value="P:translation"/>
    <property type="evidence" value="ECO:0007669"/>
    <property type="project" value="UniProtKB-UniRule"/>
</dbReference>
<evidence type="ECO:0000256" key="5">
    <source>
        <dbReference type="HAMAP-Rule" id="MF_01334"/>
    </source>
</evidence>
<dbReference type="SUPFAM" id="SSF50715">
    <property type="entry name" value="Ribosomal protein L25-like"/>
    <property type="match status" value="1"/>
</dbReference>
<dbReference type="NCBIfam" id="TIGR00731">
    <property type="entry name" value="bL25_bact_ctc"/>
    <property type="match status" value="1"/>
</dbReference>
<dbReference type="GO" id="GO:0008097">
    <property type="term" value="F:5S rRNA binding"/>
    <property type="evidence" value="ECO:0007669"/>
    <property type="project" value="InterPro"/>
</dbReference>
<dbReference type="InterPro" id="IPR020057">
    <property type="entry name" value="Ribosomal_bL25_b-dom"/>
</dbReference>
<evidence type="ECO:0000256" key="6">
    <source>
        <dbReference type="SAM" id="MobiDB-lite"/>
    </source>
</evidence>
<comment type="function">
    <text evidence="5">This is one of the proteins that binds to the 5S RNA in the ribosome where it forms part of the central protuberance.</text>
</comment>
<dbReference type="InterPro" id="IPR037121">
    <property type="entry name" value="Ribosomal_bL25_C"/>
</dbReference>
<evidence type="ECO:0000256" key="2">
    <source>
        <dbReference type="ARBA" id="ARBA00022884"/>
    </source>
</evidence>
<sequence length="219" mass="23433">MSQQTLSVKSREGIGRGHSRRLRAQGMIPAVIYGKSGNRNFSVAERDFRMLMREVSGGAALITLKNEDSGESLLSVVQATQRNSLTDRFEHIDFHEVTRGEKMTGHIPVHTTGEPVGVKVGGGVLDVVIHEVEIVCLPKDLPESIEIDVSGLDVGQAIHISELPALKGIEYHGDPSAVVVTIAGKTTEEEAAPAEEVAADSVEATSQKGDAEQDEKADS</sequence>
<reference evidence="9 10" key="1">
    <citation type="submission" date="2023-10" db="EMBL/GenBank/DDBJ databases">
        <title>Rubellicoccus peritrichatus gen. nov., sp. nov., isolated from an algae of coral reef tank.</title>
        <authorList>
            <person name="Luo J."/>
        </authorList>
    </citation>
    <scope>NUCLEOTIDE SEQUENCE [LARGE SCALE GENOMIC DNA]</scope>
    <source>
        <strain evidence="9 10">CR14</strain>
    </source>
</reference>
<dbReference type="RefSeq" id="WP_317836280.1">
    <property type="nucleotide sequence ID" value="NZ_CP136920.1"/>
</dbReference>
<organism evidence="9 10">
    <name type="scientific">Rubellicoccus peritrichatus</name>
    <dbReference type="NCBI Taxonomy" id="3080537"/>
    <lineage>
        <taxon>Bacteria</taxon>
        <taxon>Pseudomonadati</taxon>
        <taxon>Verrucomicrobiota</taxon>
        <taxon>Opitutia</taxon>
        <taxon>Puniceicoccales</taxon>
        <taxon>Cerasicoccaceae</taxon>
        <taxon>Rubellicoccus</taxon>
    </lineage>
</organism>
<dbReference type="KEGG" id="puo:RZN69_11360"/>
<dbReference type="HAMAP" id="MF_01334">
    <property type="entry name" value="Ribosomal_bL25_CTC"/>
    <property type="match status" value="1"/>
</dbReference>